<feature type="transmembrane region" description="Helical" evidence="10">
    <location>
        <begin position="229"/>
        <end position="246"/>
    </location>
</feature>
<dbReference type="Proteomes" id="UP000198729">
    <property type="component" value="Unassembled WGS sequence"/>
</dbReference>
<keyword evidence="6" id="KW-0630">Potassium</keyword>
<evidence type="ECO:0000256" key="3">
    <source>
        <dbReference type="ARBA" id="ARBA00022475"/>
    </source>
</evidence>
<evidence type="ECO:0000256" key="7">
    <source>
        <dbReference type="ARBA" id="ARBA00022989"/>
    </source>
</evidence>
<accession>A0A1G5SF24</accession>
<name>A0A1G5SF24_9PROT</name>
<dbReference type="EMBL" id="FMWO01000045">
    <property type="protein sequence ID" value="SCZ85440.1"/>
    <property type="molecule type" value="Genomic_DNA"/>
</dbReference>
<dbReference type="GO" id="GO:0015379">
    <property type="term" value="F:potassium:chloride symporter activity"/>
    <property type="evidence" value="ECO:0007669"/>
    <property type="project" value="InterPro"/>
</dbReference>
<dbReference type="InterPro" id="IPR004772">
    <property type="entry name" value="TrkH"/>
</dbReference>
<keyword evidence="2" id="KW-0813">Transport</keyword>
<evidence type="ECO:0000256" key="2">
    <source>
        <dbReference type="ARBA" id="ARBA00022448"/>
    </source>
</evidence>
<keyword evidence="7 10" id="KW-1133">Transmembrane helix</keyword>
<keyword evidence="9 10" id="KW-0472">Membrane</keyword>
<dbReference type="NCBIfam" id="TIGR00933">
    <property type="entry name" value="2a38"/>
    <property type="match status" value="1"/>
</dbReference>
<dbReference type="RefSeq" id="WP_090285719.1">
    <property type="nucleotide sequence ID" value="NZ_FMWO01000045.1"/>
</dbReference>
<evidence type="ECO:0000313" key="11">
    <source>
        <dbReference type="EMBL" id="SCZ85440.1"/>
    </source>
</evidence>
<dbReference type="STRING" id="51642.NSMM_380062"/>
<keyword evidence="4" id="KW-0633">Potassium transport</keyword>
<keyword evidence="5 10" id="KW-0812">Transmembrane</keyword>
<feature type="transmembrane region" description="Helical" evidence="10">
    <location>
        <begin position="349"/>
        <end position="368"/>
    </location>
</feature>
<keyword evidence="3" id="KW-1003">Cell membrane</keyword>
<evidence type="ECO:0000256" key="6">
    <source>
        <dbReference type="ARBA" id="ARBA00022958"/>
    </source>
</evidence>
<feature type="transmembrane region" description="Helical" evidence="10">
    <location>
        <begin position="41"/>
        <end position="63"/>
    </location>
</feature>
<feature type="transmembrane region" description="Helical" evidence="10">
    <location>
        <begin position="190"/>
        <end position="209"/>
    </location>
</feature>
<organism evidence="11 12">
    <name type="scientific">Nitrosomonas mobilis</name>
    <dbReference type="NCBI Taxonomy" id="51642"/>
    <lineage>
        <taxon>Bacteria</taxon>
        <taxon>Pseudomonadati</taxon>
        <taxon>Pseudomonadota</taxon>
        <taxon>Betaproteobacteria</taxon>
        <taxon>Nitrosomonadales</taxon>
        <taxon>Nitrosomonadaceae</taxon>
        <taxon>Nitrosomonas</taxon>
    </lineage>
</organism>
<comment type="subcellular location">
    <subcellularLocation>
        <location evidence="1">Cell membrane</location>
        <topology evidence="1">Multi-pass membrane protein</topology>
    </subcellularLocation>
</comment>
<reference evidence="11 12" key="1">
    <citation type="submission" date="2016-10" db="EMBL/GenBank/DDBJ databases">
        <authorList>
            <person name="de Groot N.N."/>
        </authorList>
    </citation>
    <scope>NUCLEOTIDE SEQUENCE [LARGE SCALE GENOMIC DNA]</scope>
    <source>
        <strain evidence="11">1</strain>
    </source>
</reference>
<dbReference type="OrthoDB" id="9810952at2"/>
<proteinExistence type="predicted"/>
<evidence type="ECO:0000256" key="8">
    <source>
        <dbReference type="ARBA" id="ARBA00023065"/>
    </source>
</evidence>
<evidence type="ECO:0000256" key="5">
    <source>
        <dbReference type="ARBA" id="ARBA00022692"/>
    </source>
</evidence>
<dbReference type="GO" id="GO:0005886">
    <property type="term" value="C:plasma membrane"/>
    <property type="evidence" value="ECO:0007669"/>
    <property type="project" value="UniProtKB-SubCell"/>
</dbReference>
<feature type="transmembrane region" description="Helical" evidence="10">
    <location>
        <begin position="402"/>
        <end position="426"/>
    </location>
</feature>
<feature type="transmembrane region" description="Helical" evidence="10">
    <location>
        <begin position="295"/>
        <end position="328"/>
    </location>
</feature>
<evidence type="ECO:0000256" key="1">
    <source>
        <dbReference type="ARBA" id="ARBA00004651"/>
    </source>
</evidence>
<dbReference type="AlphaFoldDB" id="A0A1G5SF24"/>
<evidence type="ECO:0000313" key="12">
    <source>
        <dbReference type="Proteomes" id="UP000198729"/>
    </source>
</evidence>
<keyword evidence="12" id="KW-1185">Reference proteome</keyword>
<dbReference type="Pfam" id="PF02386">
    <property type="entry name" value="TrkH"/>
    <property type="match status" value="1"/>
</dbReference>
<sequence>MRNPSGKTVHLPPTTVLVLAYALLIVLGAALLLLPEASVHGVTLSEALFTATSAVTVTGLVVLDTGGDFTLFGQAVILVLIQFGGLGIVTFSVVVLCMLGLPISLEHKLFLRDELNQTSMRDLLKMALVILRVVLVFEAVGLAALICVFVPEFGWSHGLWQALFHAVSAFNNAGFGLFSDSLSRWVDNPLVNLVVPLLILVGGIGFSVLTDLRDSRSWDRLSLHSKLTLAGTAGLIIWSVVTFAAIEWNNPATLGSLAGWGEKLMASSFQALTTRTAGFNTLDIGQIEDASALMFILLMLIGGGSASTAGGIKVTTFVVMLLATLAYFRRRDYPTAFHRRLDGEEVMKVLALISLSLMLVLAAAFVLAQTQDLPFLELMFEVASAFGTVGLSMGVTGELDGFGRAVIIALMFIGRVGPLALGLLLATRVPPRVRYPEGRIFLG</sequence>
<evidence type="ECO:0000256" key="10">
    <source>
        <dbReference type="SAM" id="Phobius"/>
    </source>
</evidence>
<dbReference type="PANTHER" id="PTHR32024:SF1">
    <property type="entry name" value="KTR SYSTEM POTASSIUM UPTAKE PROTEIN B"/>
    <property type="match status" value="1"/>
</dbReference>
<gene>
    <name evidence="11" type="primary">ktrB</name>
    <name evidence="11" type="ORF">NSMM_380062</name>
</gene>
<protein>
    <submittedName>
        <fullName evidence="11">Ktr system potassium uptake protein B</fullName>
    </submittedName>
</protein>
<feature type="transmembrane region" description="Helical" evidence="10">
    <location>
        <begin position="126"/>
        <end position="151"/>
    </location>
</feature>
<feature type="transmembrane region" description="Helical" evidence="10">
    <location>
        <begin position="75"/>
        <end position="105"/>
    </location>
</feature>
<evidence type="ECO:0000256" key="4">
    <source>
        <dbReference type="ARBA" id="ARBA00022538"/>
    </source>
</evidence>
<dbReference type="InterPro" id="IPR003445">
    <property type="entry name" value="Cat_transpt"/>
</dbReference>
<dbReference type="PANTHER" id="PTHR32024">
    <property type="entry name" value="TRK SYSTEM POTASSIUM UPTAKE PROTEIN TRKG-RELATED"/>
    <property type="match status" value="1"/>
</dbReference>
<keyword evidence="8" id="KW-0406">Ion transport</keyword>
<feature type="transmembrane region" description="Helical" evidence="10">
    <location>
        <begin position="15"/>
        <end position="34"/>
    </location>
</feature>
<evidence type="ECO:0000256" key="9">
    <source>
        <dbReference type="ARBA" id="ARBA00023136"/>
    </source>
</evidence>